<keyword evidence="7" id="KW-0106">Calcium</keyword>
<feature type="disulfide bond" evidence="8">
    <location>
        <begin position="156"/>
        <end position="157"/>
    </location>
</feature>
<sequence length="633" mass="67981">MASASGNATSRSGLIVAAAVGSIFPLIGGYAAYTAYSNPAPAAAAPPTSLTGATADFAPNDPPGEWKSPARDYANTRYSPLRQVDRSNVARLKVAWTFSDGTLYGHEGPPLVVGDTMYVVSPYPNVAYALDLSKPGAPIKWTYDPKTSPIALGKACCDAVLRGWAYADGKLIYNLLDAHTIALDAETGKEVWRTKLADVEKGVTMTMAAFVAGDKVLVGNSGGEMGVSGWLAALDVATGKLLWRAYGIGPDTMTRIGPDFRPYYPWMRGKDLGVKTWPAGMWKTGAAATWGFVSYDPKTNLVFYGTSNPGPRVPDQRPGDNLWTSAVFARDADTGMAKWAYQYTPHDQWDYDGVNEHMLLNIPWKGVRRDVAVHFDRNGFAYTIDRNSGEVLVAAQYAYQNWADGIDLGTGRPIVRAAMEPKIGQKLQRVCPPDIGTKDWQPPAFSPRTGLVYTGIFNLCMDLTDHAVSYIPGTPYDGMEMVRYPASGDDWGGFIAWDPVHGRKLWQIPEKFMVMSGTLATAGDVVFYGTVDGWFRAVDAWTGKVLWSQKLSSGIVSQPISYTGPDGRQYVAVFAGVGGAAMVSADQPGFPARGGTLYVFSIDGASPGSGPGMMVTAAGAAASQSDETQKGRH</sequence>
<dbReference type="SMART" id="SM00564">
    <property type="entry name" value="PQQ"/>
    <property type="match status" value="4"/>
</dbReference>
<feature type="binding site" evidence="6">
    <location>
        <position position="206"/>
    </location>
    <ligand>
        <name>pyrroloquinoline quinone</name>
        <dbReference type="ChEBI" id="CHEBI:58442"/>
    </ligand>
</feature>
<evidence type="ECO:0000256" key="8">
    <source>
        <dbReference type="PIRSR" id="PIRSR617512-4"/>
    </source>
</evidence>
<evidence type="ECO:0000256" key="4">
    <source>
        <dbReference type="ARBA" id="ARBA00023002"/>
    </source>
</evidence>
<evidence type="ECO:0000256" key="1">
    <source>
        <dbReference type="ARBA" id="ARBA00008156"/>
    </source>
</evidence>
<comment type="similarity">
    <text evidence="1">Belongs to the bacterial PQQ dehydrogenase family.</text>
</comment>
<comment type="cofactor">
    <cofactor evidence="6">
        <name>pyrroloquinoline quinone</name>
        <dbReference type="ChEBI" id="CHEBI:58442"/>
    </cofactor>
    <text evidence="6">Binds 1 PQQ group per subunit.</text>
</comment>
<gene>
    <name evidence="12" type="ORF">E2493_14275</name>
</gene>
<evidence type="ECO:0000256" key="9">
    <source>
        <dbReference type="SAM" id="MobiDB-lite"/>
    </source>
</evidence>
<dbReference type="Pfam" id="PF01011">
    <property type="entry name" value="PQQ"/>
    <property type="match status" value="2"/>
</dbReference>
<dbReference type="PANTHER" id="PTHR32303:SF4">
    <property type="entry name" value="QUINOPROTEIN GLUCOSE DEHYDROGENASE"/>
    <property type="match status" value="1"/>
</dbReference>
<feature type="binding site" evidence="7">
    <location>
        <position position="224"/>
    </location>
    <ligand>
        <name>Ca(2+)</name>
        <dbReference type="ChEBI" id="CHEBI:29108"/>
    </ligand>
</feature>
<organism evidence="12 13">
    <name type="scientific">Sphingomonas parva</name>
    <dbReference type="NCBI Taxonomy" id="2555898"/>
    <lineage>
        <taxon>Bacteria</taxon>
        <taxon>Pseudomonadati</taxon>
        <taxon>Pseudomonadota</taxon>
        <taxon>Alphaproteobacteria</taxon>
        <taxon>Sphingomonadales</taxon>
        <taxon>Sphingomonadaceae</taxon>
        <taxon>Sphingomonas</taxon>
    </lineage>
</organism>
<feature type="compositionally biased region" description="Low complexity" evidence="9">
    <location>
        <begin position="45"/>
        <end position="55"/>
    </location>
</feature>
<evidence type="ECO:0000259" key="11">
    <source>
        <dbReference type="Pfam" id="PF01011"/>
    </source>
</evidence>
<reference evidence="12 13" key="1">
    <citation type="submission" date="2019-03" db="EMBL/GenBank/DDBJ databases">
        <title>Genome sequence of Sphingomonas sp. 17J27-24.</title>
        <authorList>
            <person name="Kim M."/>
            <person name="Maeng S."/>
            <person name="Sathiyaraj S."/>
        </authorList>
    </citation>
    <scope>NUCLEOTIDE SEQUENCE [LARGE SCALE GENOMIC DNA]</scope>
    <source>
        <strain evidence="12 13">17J27-24</strain>
    </source>
</reference>
<dbReference type="GO" id="GO:0005509">
    <property type="term" value="F:calcium ion binding"/>
    <property type="evidence" value="ECO:0007669"/>
    <property type="project" value="InterPro"/>
</dbReference>
<accession>A0A4Y8ZQY3</accession>
<keyword evidence="4 12" id="KW-0560">Oxidoreductase</keyword>
<feature type="domain" description="Pyrrolo-quinoline quinone repeat" evidence="11">
    <location>
        <begin position="66"/>
        <end position="393"/>
    </location>
</feature>
<feature type="binding site" evidence="6">
    <location>
        <position position="107"/>
    </location>
    <ligand>
        <name>pyrroloquinoline quinone</name>
        <dbReference type="ChEBI" id="CHEBI:58442"/>
    </ligand>
</feature>
<keyword evidence="13" id="KW-1185">Reference proteome</keyword>
<feature type="binding site" evidence="7">
    <location>
        <position position="350"/>
    </location>
    <ligand>
        <name>Ca(2+)</name>
        <dbReference type="ChEBI" id="CHEBI:29108"/>
    </ligand>
</feature>
<proteinExistence type="inferred from homology"/>
<dbReference type="Gene3D" id="2.140.10.10">
    <property type="entry name" value="Quinoprotein alcohol dehydrogenase-like superfamily"/>
    <property type="match status" value="1"/>
</dbReference>
<dbReference type="InterPro" id="IPR011047">
    <property type="entry name" value="Quinoprotein_ADH-like_sf"/>
</dbReference>
<dbReference type="InterPro" id="IPR002372">
    <property type="entry name" value="PQQ_rpt_dom"/>
</dbReference>
<dbReference type="RefSeq" id="WP_135087950.1">
    <property type="nucleotide sequence ID" value="NZ_SPDV01000029.1"/>
</dbReference>
<feature type="region of interest" description="Disordered" evidence="9">
    <location>
        <begin position="45"/>
        <end position="71"/>
    </location>
</feature>
<dbReference type="EC" id="1.1.2.-" evidence="12"/>
<dbReference type="OrthoDB" id="9794322at2"/>
<comment type="caution">
    <text evidence="12">The sequence shown here is derived from an EMBL/GenBank/DDBJ whole genome shotgun (WGS) entry which is preliminary data.</text>
</comment>
<evidence type="ECO:0000256" key="3">
    <source>
        <dbReference type="ARBA" id="ARBA00022891"/>
    </source>
</evidence>
<dbReference type="GO" id="GO:0016020">
    <property type="term" value="C:membrane"/>
    <property type="evidence" value="ECO:0007669"/>
    <property type="project" value="InterPro"/>
</dbReference>
<evidence type="ECO:0000256" key="5">
    <source>
        <dbReference type="PIRSR" id="PIRSR617512-1"/>
    </source>
</evidence>
<feature type="binding site" evidence="7">
    <location>
        <position position="308"/>
    </location>
    <ligand>
        <name>Ca(2+)</name>
        <dbReference type="ChEBI" id="CHEBI:29108"/>
    </ligand>
</feature>
<protein>
    <submittedName>
        <fullName evidence="12">PQQ-dependent dehydrogenase, methanol/ethanol family</fullName>
        <ecNumber evidence="12">1.1.2.-</ecNumber>
    </submittedName>
</protein>
<dbReference type="AlphaFoldDB" id="A0A4Y8ZQY3"/>
<keyword evidence="2 7" id="KW-0479">Metal-binding</keyword>
<dbReference type="InterPro" id="IPR018391">
    <property type="entry name" value="PQQ_b-propeller_rpt"/>
</dbReference>
<name>A0A4Y8ZQY3_9SPHN</name>
<dbReference type="GO" id="GO:0016614">
    <property type="term" value="F:oxidoreductase activity, acting on CH-OH group of donors"/>
    <property type="evidence" value="ECO:0007669"/>
    <property type="project" value="InterPro"/>
</dbReference>
<dbReference type="InterPro" id="IPR017512">
    <property type="entry name" value="PQQ_MeOH/EtOH_DH"/>
</dbReference>
<evidence type="ECO:0000256" key="2">
    <source>
        <dbReference type="ARBA" id="ARBA00022723"/>
    </source>
</evidence>
<keyword evidence="10" id="KW-1133">Transmembrane helix</keyword>
<keyword evidence="10" id="KW-0812">Transmembrane</keyword>
<dbReference type="PANTHER" id="PTHR32303">
    <property type="entry name" value="QUINOPROTEIN ALCOHOL DEHYDROGENASE (CYTOCHROME C)"/>
    <property type="match status" value="1"/>
</dbReference>
<feature type="transmembrane region" description="Helical" evidence="10">
    <location>
        <begin position="12"/>
        <end position="33"/>
    </location>
</feature>
<comment type="cofactor">
    <cofactor evidence="7">
        <name>Ca(2+)</name>
        <dbReference type="ChEBI" id="CHEBI:29108"/>
    </cofactor>
    <text evidence="7">Binds 1 Ca(2+) ion per subunit.</text>
</comment>
<keyword evidence="3 6" id="KW-0634">PQQ</keyword>
<evidence type="ECO:0000256" key="10">
    <source>
        <dbReference type="SAM" id="Phobius"/>
    </source>
</evidence>
<feature type="active site" description="Proton acceptor" evidence="5">
    <location>
        <position position="350"/>
    </location>
</feature>
<feature type="binding site" evidence="6">
    <location>
        <position position="162"/>
    </location>
    <ligand>
        <name>pyrroloquinoline quinone</name>
        <dbReference type="ChEBI" id="CHEBI:58442"/>
    </ligand>
</feature>
<dbReference type="NCBIfam" id="TIGR03075">
    <property type="entry name" value="PQQ_enz_alc_DH"/>
    <property type="match status" value="1"/>
</dbReference>
<evidence type="ECO:0000256" key="6">
    <source>
        <dbReference type="PIRSR" id="PIRSR617512-2"/>
    </source>
</evidence>
<evidence type="ECO:0000313" key="12">
    <source>
        <dbReference type="EMBL" id="TFI57535.1"/>
    </source>
</evidence>
<feature type="domain" description="Pyrrolo-quinoline quinone repeat" evidence="11">
    <location>
        <begin position="512"/>
        <end position="571"/>
    </location>
</feature>
<dbReference type="EMBL" id="SPDV01000029">
    <property type="protein sequence ID" value="TFI57535.1"/>
    <property type="molecule type" value="Genomic_DNA"/>
</dbReference>
<evidence type="ECO:0000313" key="13">
    <source>
        <dbReference type="Proteomes" id="UP000298213"/>
    </source>
</evidence>
<keyword evidence="8" id="KW-1015">Disulfide bond</keyword>
<evidence type="ECO:0000256" key="7">
    <source>
        <dbReference type="PIRSR" id="PIRSR617512-3"/>
    </source>
</evidence>
<keyword evidence="10" id="KW-0472">Membrane</keyword>
<dbReference type="Proteomes" id="UP000298213">
    <property type="component" value="Unassembled WGS sequence"/>
</dbReference>
<dbReference type="SUPFAM" id="SSF50998">
    <property type="entry name" value="Quinoprotein alcohol dehydrogenase-like"/>
    <property type="match status" value="1"/>
</dbReference>